<evidence type="ECO:0000259" key="16">
    <source>
        <dbReference type="PROSITE" id="PS50885"/>
    </source>
</evidence>
<keyword evidence="11 14" id="KW-1133">Transmembrane helix</keyword>
<keyword evidence="10" id="KW-0067">ATP-binding</keyword>
<evidence type="ECO:0000256" key="9">
    <source>
        <dbReference type="ARBA" id="ARBA00022777"/>
    </source>
</evidence>
<dbReference type="InterPro" id="IPR003660">
    <property type="entry name" value="HAMP_dom"/>
</dbReference>
<dbReference type="OrthoDB" id="9813151at2"/>
<evidence type="ECO:0000256" key="12">
    <source>
        <dbReference type="ARBA" id="ARBA00023012"/>
    </source>
</evidence>
<evidence type="ECO:0000256" key="6">
    <source>
        <dbReference type="ARBA" id="ARBA00022679"/>
    </source>
</evidence>
<reference evidence="17 18" key="1">
    <citation type="submission" date="2015-06" db="EMBL/GenBank/DDBJ databases">
        <title>Draft genome sequence of the purine-degrading Clostridium cylindrosporum HC-1 (DSM 605).</title>
        <authorList>
            <person name="Poehlein A."/>
            <person name="Schiel-Bengelsdorf B."/>
            <person name="Bengelsdorf F."/>
            <person name="Daniel R."/>
            <person name="Duerre P."/>
        </authorList>
    </citation>
    <scope>NUCLEOTIDE SEQUENCE [LARGE SCALE GENOMIC DNA]</scope>
    <source>
        <strain evidence="17 18">DSM 605</strain>
    </source>
</reference>
<keyword evidence="13 14" id="KW-0472">Membrane</keyword>
<evidence type="ECO:0000256" key="1">
    <source>
        <dbReference type="ARBA" id="ARBA00000085"/>
    </source>
</evidence>
<evidence type="ECO:0000256" key="3">
    <source>
        <dbReference type="ARBA" id="ARBA00012438"/>
    </source>
</evidence>
<dbReference type="GO" id="GO:0005524">
    <property type="term" value="F:ATP binding"/>
    <property type="evidence" value="ECO:0007669"/>
    <property type="project" value="UniProtKB-KW"/>
</dbReference>
<evidence type="ECO:0000256" key="8">
    <source>
        <dbReference type="ARBA" id="ARBA00022741"/>
    </source>
</evidence>
<dbReference type="RefSeq" id="WP_048570164.1">
    <property type="nucleotide sequence ID" value="NZ_LFVU01000024.1"/>
</dbReference>
<evidence type="ECO:0000256" key="7">
    <source>
        <dbReference type="ARBA" id="ARBA00022692"/>
    </source>
</evidence>
<dbReference type="InterPro" id="IPR005467">
    <property type="entry name" value="His_kinase_dom"/>
</dbReference>
<keyword evidence="8" id="KW-0547">Nucleotide-binding</keyword>
<dbReference type="Gene3D" id="3.30.565.10">
    <property type="entry name" value="Histidine kinase-like ATPase, C-terminal domain"/>
    <property type="match status" value="1"/>
</dbReference>
<comment type="subcellular location">
    <subcellularLocation>
        <location evidence="2">Cell membrane</location>
        <topology evidence="2">Multi-pass membrane protein</topology>
    </subcellularLocation>
</comment>
<dbReference type="InterPro" id="IPR036097">
    <property type="entry name" value="HisK_dim/P_sf"/>
</dbReference>
<dbReference type="EMBL" id="LFVU01000024">
    <property type="protein sequence ID" value="KMT22061.1"/>
    <property type="molecule type" value="Genomic_DNA"/>
</dbReference>
<dbReference type="Gene3D" id="1.10.287.130">
    <property type="match status" value="1"/>
</dbReference>
<name>A0A0J8G2Y4_CLOCY</name>
<dbReference type="SUPFAM" id="SSF55874">
    <property type="entry name" value="ATPase domain of HSP90 chaperone/DNA topoisomerase II/histidine kinase"/>
    <property type="match status" value="1"/>
</dbReference>
<keyword evidence="7 14" id="KW-0812">Transmembrane</keyword>
<evidence type="ECO:0000313" key="17">
    <source>
        <dbReference type="EMBL" id="KMT22061.1"/>
    </source>
</evidence>
<dbReference type="CDD" id="cd00082">
    <property type="entry name" value="HisKA"/>
    <property type="match status" value="1"/>
</dbReference>
<dbReference type="PATRIC" id="fig|1121307.3.peg.1686"/>
<keyword evidence="5" id="KW-0597">Phosphoprotein</keyword>
<dbReference type="PROSITE" id="PS50109">
    <property type="entry name" value="HIS_KIN"/>
    <property type="match status" value="1"/>
</dbReference>
<dbReference type="Gene3D" id="6.10.340.10">
    <property type="match status" value="1"/>
</dbReference>
<organism evidence="17 18">
    <name type="scientific">Clostridium cylindrosporum DSM 605</name>
    <dbReference type="NCBI Taxonomy" id="1121307"/>
    <lineage>
        <taxon>Bacteria</taxon>
        <taxon>Bacillati</taxon>
        <taxon>Bacillota</taxon>
        <taxon>Clostridia</taxon>
        <taxon>Eubacteriales</taxon>
        <taxon>Clostridiaceae</taxon>
        <taxon>Clostridium</taxon>
    </lineage>
</organism>
<dbReference type="STRING" id="1121307.CLCY_4c00330"/>
<dbReference type="Pfam" id="PF02518">
    <property type="entry name" value="HATPase_c"/>
    <property type="match status" value="1"/>
</dbReference>
<dbReference type="GO" id="GO:0005886">
    <property type="term" value="C:plasma membrane"/>
    <property type="evidence" value="ECO:0007669"/>
    <property type="project" value="UniProtKB-SubCell"/>
</dbReference>
<keyword evidence="6 17" id="KW-0808">Transferase</keyword>
<dbReference type="SMART" id="SM00304">
    <property type="entry name" value="HAMP"/>
    <property type="match status" value="1"/>
</dbReference>
<dbReference type="Pfam" id="PF00672">
    <property type="entry name" value="HAMP"/>
    <property type="match status" value="1"/>
</dbReference>
<keyword evidence="18" id="KW-1185">Reference proteome</keyword>
<dbReference type="PANTHER" id="PTHR45528:SF1">
    <property type="entry name" value="SENSOR HISTIDINE KINASE CPXA"/>
    <property type="match status" value="1"/>
</dbReference>
<evidence type="ECO:0000256" key="4">
    <source>
        <dbReference type="ARBA" id="ARBA00022475"/>
    </source>
</evidence>
<comment type="catalytic activity">
    <reaction evidence="1">
        <text>ATP + protein L-histidine = ADP + protein N-phospho-L-histidine.</text>
        <dbReference type="EC" id="2.7.13.3"/>
    </reaction>
</comment>
<evidence type="ECO:0000259" key="15">
    <source>
        <dbReference type="PROSITE" id="PS50109"/>
    </source>
</evidence>
<dbReference type="InterPro" id="IPR003661">
    <property type="entry name" value="HisK_dim/P_dom"/>
</dbReference>
<proteinExistence type="predicted"/>
<keyword evidence="4" id="KW-1003">Cell membrane</keyword>
<dbReference type="Proteomes" id="UP000036756">
    <property type="component" value="Unassembled WGS sequence"/>
</dbReference>
<feature type="transmembrane region" description="Helical" evidence="14">
    <location>
        <begin position="167"/>
        <end position="193"/>
    </location>
</feature>
<evidence type="ECO:0000256" key="10">
    <source>
        <dbReference type="ARBA" id="ARBA00022840"/>
    </source>
</evidence>
<accession>A0A0J8G2Y4</accession>
<feature type="transmembrane region" description="Helical" evidence="14">
    <location>
        <begin position="12"/>
        <end position="33"/>
    </location>
</feature>
<dbReference type="InterPro" id="IPR003594">
    <property type="entry name" value="HATPase_dom"/>
</dbReference>
<comment type="caution">
    <text evidence="17">The sequence shown here is derived from an EMBL/GenBank/DDBJ whole genome shotgun (WGS) entry which is preliminary data.</text>
</comment>
<evidence type="ECO:0000256" key="2">
    <source>
        <dbReference type="ARBA" id="ARBA00004651"/>
    </source>
</evidence>
<dbReference type="FunFam" id="3.30.565.10:FF:000006">
    <property type="entry name" value="Sensor histidine kinase WalK"/>
    <property type="match status" value="1"/>
</dbReference>
<gene>
    <name evidence="17" type="primary">yclK</name>
    <name evidence="17" type="ORF">CLCY_4c00330</name>
</gene>
<dbReference type="InterPro" id="IPR050398">
    <property type="entry name" value="HssS/ArlS-like"/>
</dbReference>
<dbReference type="InterPro" id="IPR004358">
    <property type="entry name" value="Sig_transdc_His_kin-like_C"/>
</dbReference>
<dbReference type="CDD" id="cd06225">
    <property type="entry name" value="HAMP"/>
    <property type="match status" value="1"/>
</dbReference>
<dbReference type="PROSITE" id="PS50885">
    <property type="entry name" value="HAMP"/>
    <property type="match status" value="1"/>
</dbReference>
<evidence type="ECO:0000313" key="18">
    <source>
        <dbReference type="Proteomes" id="UP000036756"/>
    </source>
</evidence>
<evidence type="ECO:0000256" key="13">
    <source>
        <dbReference type="ARBA" id="ARBA00023136"/>
    </source>
</evidence>
<dbReference type="EC" id="2.7.13.3" evidence="3"/>
<dbReference type="SUPFAM" id="SSF158472">
    <property type="entry name" value="HAMP domain-like"/>
    <property type="match status" value="1"/>
</dbReference>
<dbReference type="Pfam" id="PF00512">
    <property type="entry name" value="HisKA"/>
    <property type="match status" value="1"/>
</dbReference>
<dbReference type="SUPFAM" id="SSF47384">
    <property type="entry name" value="Homodimeric domain of signal transducing histidine kinase"/>
    <property type="match status" value="1"/>
</dbReference>
<feature type="domain" description="HAMP" evidence="16">
    <location>
        <begin position="196"/>
        <end position="248"/>
    </location>
</feature>
<evidence type="ECO:0000256" key="5">
    <source>
        <dbReference type="ARBA" id="ARBA00022553"/>
    </source>
</evidence>
<dbReference type="FunFam" id="1.10.287.130:FF:000001">
    <property type="entry name" value="Two-component sensor histidine kinase"/>
    <property type="match status" value="1"/>
</dbReference>
<dbReference type="InterPro" id="IPR036890">
    <property type="entry name" value="HATPase_C_sf"/>
</dbReference>
<dbReference type="AlphaFoldDB" id="A0A0J8G2Y4"/>
<protein>
    <recommendedName>
        <fullName evidence="3">histidine kinase</fullName>
        <ecNumber evidence="3">2.7.13.3</ecNumber>
    </recommendedName>
</protein>
<dbReference type="SMART" id="SM00387">
    <property type="entry name" value="HATPase_c"/>
    <property type="match status" value="1"/>
</dbReference>
<sequence>MKKSLFSKLMSTYFIIIVISYILVSVFLSIWFYKYYYEEKKSNLLNEANHIKSLVIDCANREINRTDMQLQLLVIERLLNCEITVFDSYGYEIGKPLDYPESKNNISSKISKKDLLTVMDGKEIIKTGDFEDVFNSDVLTVGLPVKISDNVSYSVFMHSPFDEVERTIINVFCVIWVVAFFAIMISAFIVYYFSEKILIIPLSNINNTAKQIAKGEFNNRVDIVSNDEIGDLAVSFNYMADSLEDLENMRRSFIANVSHELRSPMTSINGFVEGMIDGTIPIEKWERYLKVVDGESKRLIRIINDLLDLARLESGEFSMRMGSFELNEFISDSIIKFEDRIYQKNINMNVILMKNGVTVKGDKDRLNQVLTNLVDNAIKFVPEGGTIEVSAVRREDRILVSVFNTGEPIPKEDIKYIWERFHKVDKARVRSGGGVGLGLSIARQILNQHNQTIWVESDPSGNTFRFTLGVLK</sequence>
<dbReference type="SMART" id="SM00388">
    <property type="entry name" value="HisKA"/>
    <property type="match status" value="1"/>
</dbReference>
<keyword evidence="9 17" id="KW-0418">Kinase</keyword>
<dbReference type="PRINTS" id="PR00344">
    <property type="entry name" value="BCTRLSENSOR"/>
</dbReference>
<evidence type="ECO:0000256" key="11">
    <source>
        <dbReference type="ARBA" id="ARBA00022989"/>
    </source>
</evidence>
<keyword evidence="12" id="KW-0902">Two-component regulatory system</keyword>
<dbReference type="GO" id="GO:0000155">
    <property type="term" value="F:phosphorelay sensor kinase activity"/>
    <property type="evidence" value="ECO:0007669"/>
    <property type="project" value="InterPro"/>
</dbReference>
<feature type="domain" description="Histidine kinase" evidence="15">
    <location>
        <begin position="256"/>
        <end position="472"/>
    </location>
</feature>
<evidence type="ECO:0000256" key="14">
    <source>
        <dbReference type="SAM" id="Phobius"/>
    </source>
</evidence>
<dbReference type="PANTHER" id="PTHR45528">
    <property type="entry name" value="SENSOR HISTIDINE KINASE CPXA"/>
    <property type="match status" value="1"/>
</dbReference>